<dbReference type="AlphaFoldDB" id="A0A1L9UCP0"/>
<organism evidence="1 2">
    <name type="scientific">Aspergillus brasiliensis (strain CBS 101740 / IMI 381727 / IBT 21946)</name>
    <dbReference type="NCBI Taxonomy" id="767769"/>
    <lineage>
        <taxon>Eukaryota</taxon>
        <taxon>Fungi</taxon>
        <taxon>Dikarya</taxon>
        <taxon>Ascomycota</taxon>
        <taxon>Pezizomycotina</taxon>
        <taxon>Eurotiomycetes</taxon>
        <taxon>Eurotiomycetidae</taxon>
        <taxon>Eurotiales</taxon>
        <taxon>Aspergillaceae</taxon>
        <taxon>Aspergillus</taxon>
        <taxon>Aspergillus subgen. Circumdati</taxon>
    </lineage>
</organism>
<name>A0A1L9UCP0_ASPBC</name>
<protein>
    <submittedName>
        <fullName evidence="1">Uncharacterized protein</fullName>
    </submittedName>
</protein>
<dbReference type="VEuPathDB" id="FungiDB:ASPBRDRAFT_277996"/>
<evidence type="ECO:0000313" key="2">
    <source>
        <dbReference type="Proteomes" id="UP000184499"/>
    </source>
</evidence>
<dbReference type="GeneID" id="93574922"/>
<gene>
    <name evidence="1" type="ORF">ASPBRDRAFT_277996</name>
</gene>
<dbReference type="EMBL" id="KV878688">
    <property type="protein sequence ID" value="OJJ69432.1"/>
    <property type="molecule type" value="Genomic_DNA"/>
</dbReference>
<reference evidence="2" key="1">
    <citation type="journal article" date="2017" name="Genome Biol.">
        <title>Comparative genomics reveals high biological diversity and specific adaptations in the industrially and medically important fungal genus Aspergillus.</title>
        <authorList>
            <person name="de Vries R.P."/>
            <person name="Riley R."/>
            <person name="Wiebenga A."/>
            <person name="Aguilar-Osorio G."/>
            <person name="Amillis S."/>
            <person name="Uchima C.A."/>
            <person name="Anderluh G."/>
            <person name="Asadollahi M."/>
            <person name="Askin M."/>
            <person name="Barry K."/>
            <person name="Battaglia E."/>
            <person name="Bayram O."/>
            <person name="Benocci T."/>
            <person name="Braus-Stromeyer S.A."/>
            <person name="Caldana C."/>
            <person name="Canovas D."/>
            <person name="Cerqueira G.C."/>
            <person name="Chen F."/>
            <person name="Chen W."/>
            <person name="Choi C."/>
            <person name="Clum A."/>
            <person name="Dos Santos R.A."/>
            <person name="Damasio A.R."/>
            <person name="Diallinas G."/>
            <person name="Emri T."/>
            <person name="Fekete E."/>
            <person name="Flipphi M."/>
            <person name="Freyberg S."/>
            <person name="Gallo A."/>
            <person name="Gournas C."/>
            <person name="Habgood R."/>
            <person name="Hainaut M."/>
            <person name="Harispe M.L."/>
            <person name="Henrissat B."/>
            <person name="Hilden K.S."/>
            <person name="Hope R."/>
            <person name="Hossain A."/>
            <person name="Karabika E."/>
            <person name="Karaffa L."/>
            <person name="Karanyi Z."/>
            <person name="Krasevec N."/>
            <person name="Kuo A."/>
            <person name="Kusch H."/>
            <person name="LaButti K."/>
            <person name="Lagendijk E.L."/>
            <person name="Lapidus A."/>
            <person name="Levasseur A."/>
            <person name="Lindquist E."/>
            <person name="Lipzen A."/>
            <person name="Logrieco A.F."/>
            <person name="MacCabe A."/>
            <person name="Maekelae M.R."/>
            <person name="Malavazi I."/>
            <person name="Melin P."/>
            <person name="Meyer V."/>
            <person name="Mielnichuk N."/>
            <person name="Miskei M."/>
            <person name="Molnar A.P."/>
            <person name="Mule G."/>
            <person name="Ngan C.Y."/>
            <person name="Orejas M."/>
            <person name="Orosz E."/>
            <person name="Ouedraogo J.P."/>
            <person name="Overkamp K.M."/>
            <person name="Park H.-S."/>
            <person name="Perrone G."/>
            <person name="Piumi F."/>
            <person name="Punt P.J."/>
            <person name="Ram A.F."/>
            <person name="Ramon A."/>
            <person name="Rauscher S."/>
            <person name="Record E."/>
            <person name="Riano-Pachon D.M."/>
            <person name="Robert V."/>
            <person name="Roehrig J."/>
            <person name="Ruller R."/>
            <person name="Salamov A."/>
            <person name="Salih N.S."/>
            <person name="Samson R.A."/>
            <person name="Sandor E."/>
            <person name="Sanguinetti M."/>
            <person name="Schuetze T."/>
            <person name="Sepcic K."/>
            <person name="Shelest E."/>
            <person name="Sherlock G."/>
            <person name="Sophianopoulou V."/>
            <person name="Squina F.M."/>
            <person name="Sun H."/>
            <person name="Susca A."/>
            <person name="Todd R.B."/>
            <person name="Tsang A."/>
            <person name="Unkles S.E."/>
            <person name="van de Wiele N."/>
            <person name="van Rossen-Uffink D."/>
            <person name="Oliveira J.V."/>
            <person name="Vesth T.C."/>
            <person name="Visser J."/>
            <person name="Yu J.-H."/>
            <person name="Zhou M."/>
            <person name="Andersen M.R."/>
            <person name="Archer D.B."/>
            <person name="Baker S.E."/>
            <person name="Benoit I."/>
            <person name="Brakhage A.A."/>
            <person name="Braus G.H."/>
            <person name="Fischer R."/>
            <person name="Frisvad J.C."/>
            <person name="Goldman G.H."/>
            <person name="Houbraken J."/>
            <person name="Oakley B."/>
            <person name="Pocsi I."/>
            <person name="Scazzocchio C."/>
            <person name="Seiboth B."/>
            <person name="vanKuyk P.A."/>
            <person name="Wortman J."/>
            <person name="Dyer P.S."/>
            <person name="Grigoriev I.V."/>
        </authorList>
    </citation>
    <scope>NUCLEOTIDE SEQUENCE [LARGE SCALE GENOMIC DNA]</scope>
    <source>
        <strain evidence="2">CBS 101740 / IMI 381727 / IBT 21946</strain>
    </source>
</reference>
<proteinExistence type="predicted"/>
<accession>A0A1L9UCP0</accession>
<dbReference type="RefSeq" id="XP_067476681.1">
    <property type="nucleotide sequence ID" value="XM_067622434.1"/>
</dbReference>
<keyword evidence="2" id="KW-1185">Reference proteome</keyword>
<dbReference type="Proteomes" id="UP000184499">
    <property type="component" value="Unassembled WGS sequence"/>
</dbReference>
<sequence>MEQGITIPPSGEDLASAQAGSSILIRRIRRSSACQSCSSTAGYQAQCYPIEIFLFLVPLTGSPLKCKPTPNTIAISCTGDGGLCNCLSAENHAQLPSYSGKADRY</sequence>
<evidence type="ECO:0000313" key="1">
    <source>
        <dbReference type="EMBL" id="OJJ69432.1"/>
    </source>
</evidence>